<dbReference type="InterPro" id="IPR014710">
    <property type="entry name" value="RmlC-like_jellyroll"/>
</dbReference>
<proteinExistence type="predicted"/>
<dbReference type="Pfam" id="PF06108">
    <property type="entry name" value="DUF952"/>
    <property type="match status" value="1"/>
</dbReference>
<dbReference type="InterPro" id="IPR009297">
    <property type="entry name" value="DUF952"/>
</dbReference>
<organism evidence="1">
    <name type="scientific">Proboscia inermis</name>
    <dbReference type="NCBI Taxonomy" id="420281"/>
    <lineage>
        <taxon>Eukaryota</taxon>
        <taxon>Sar</taxon>
        <taxon>Stramenopiles</taxon>
        <taxon>Ochrophyta</taxon>
        <taxon>Bacillariophyta</taxon>
        <taxon>Coscinodiscophyceae</taxon>
        <taxon>Rhizosoleniophycidae</taxon>
        <taxon>Rhizosoleniales</taxon>
        <taxon>Rhizosoleniaceae</taxon>
        <taxon>Proboscia</taxon>
    </lineage>
</organism>
<sequence length="292" mass="32050">MPKLIGKAVRVVEIDGLAIDECTGNVSTSDDTLSVAHVHVAEPGSEPWLTLHYDEWLCIRKGMLEVHYGDGEVLNVNEGETAFISKGERFRPVFPVGGLEYIAICSPAFRPDRCIREEEGISDVSLKLQSLHTKENGVQLSGGNSGFDDVDNVLVLYHMCEKSLWEKAVASGGAYYPPTFEEDGMYTHATAVPGRLIETGNHFYTGVEGDWICLELNRSALDKIGIKTVFEEAKPVGDTKHSDNWDSEKEDWICPHIFGGIPTAVDGVVTNTFKMARDEKGKFLSIPGVTAS</sequence>
<dbReference type="EMBL" id="HBEL01031629">
    <property type="protein sequence ID" value="CAD8418645.1"/>
    <property type="molecule type" value="Transcribed_RNA"/>
</dbReference>
<gene>
    <name evidence="1" type="ORF">PINE0816_LOCUS14780</name>
</gene>
<dbReference type="InterPro" id="IPR011051">
    <property type="entry name" value="RmlC_Cupin_sf"/>
</dbReference>
<dbReference type="Gene3D" id="3.20.170.20">
    <property type="entry name" value="Protein of unknown function DUF952"/>
    <property type="match status" value="1"/>
</dbReference>
<accession>A0A7S0GIG9</accession>
<protein>
    <submittedName>
        <fullName evidence="1">Uncharacterized protein</fullName>
    </submittedName>
</protein>
<reference evidence="1" key="1">
    <citation type="submission" date="2021-01" db="EMBL/GenBank/DDBJ databases">
        <authorList>
            <person name="Corre E."/>
            <person name="Pelletier E."/>
            <person name="Niang G."/>
            <person name="Scheremetjew M."/>
            <person name="Finn R."/>
            <person name="Kale V."/>
            <person name="Holt S."/>
            <person name="Cochrane G."/>
            <person name="Meng A."/>
            <person name="Brown T."/>
            <person name="Cohen L."/>
        </authorList>
    </citation>
    <scope>NUCLEOTIDE SEQUENCE</scope>
    <source>
        <strain evidence="1">CCAP1064/1</strain>
    </source>
</reference>
<dbReference type="Gene3D" id="2.60.120.10">
    <property type="entry name" value="Jelly Rolls"/>
    <property type="match status" value="1"/>
</dbReference>
<evidence type="ECO:0000313" key="1">
    <source>
        <dbReference type="EMBL" id="CAD8418645.1"/>
    </source>
</evidence>
<dbReference type="AlphaFoldDB" id="A0A7S0GIG9"/>
<dbReference type="SUPFAM" id="SSF51182">
    <property type="entry name" value="RmlC-like cupins"/>
    <property type="match status" value="1"/>
</dbReference>
<name>A0A7S0GIG9_9STRA</name>